<keyword evidence="3" id="KW-1185">Reference proteome</keyword>
<dbReference type="GO" id="GO:0005634">
    <property type="term" value="C:nucleus"/>
    <property type="evidence" value="ECO:0007669"/>
    <property type="project" value="TreeGrafter"/>
</dbReference>
<evidence type="ECO:0000313" key="3">
    <source>
        <dbReference type="Proteomes" id="UP000775213"/>
    </source>
</evidence>
<dbReference type="AlphaFoldDB" id="A0AAV7FW70"/>
<dbReference type="GO" id="GO:0010305">
    <property type="term" value="P:leaf vascular tissue pattern formation"/>
    <property type="evidence" value="ECO:0007669"/>
    <property type="project" value="TreeGrafter"/>
</dbReference>
<accession>A0AAV7FW70</accession>
<dbReference type="PANTHER" id="PTHR32387:SF0">
    <property type="entry name" value="PROTEIN NO VEIN"/>
    <property type="match status" value="1"/>
</dbReference>
<organism evidence="2 3">
    <name type="scientific">Dendrobium chrysotoxum</name>
    <name type="common">Orchid</name>
    <dbReference type="NCBI Taxonomy" id="161865"/>
    <lineage>
        <taxon>Eukaryota</taxon>
        <taxon>Viridiplantae</taxon>
        <taxon>Streptophyta</taxon>
        <taxon>Embryophyta</taxon>
        <taxon>Tracheophyta</taxon>
        <taxon>Spermatophyta</taxon>
        <taxon>Magnoliopsida</taxon>
        <taxon>Liliopsida</taxon>
        <taxon>Asparagales</taxon>
        <taxon>Orchidaceae</taxon>
        <taxon>Epidendroideae</taxon>
        <taxon>Malaxideae</taxon>
        <taxon>Dendrobiinae</taxon>
        <taxon>Dendrobium</taxon>
    </lineage>
</organism>
<dbReference type="GO" id="GO:0009793">
    <property type="term" value="P:embryo development ending in seed dormancy"/>
    <property type="evidence" value="ECO:0007669"/>
    <property type="project" value="TreeGrafter"/>
</dbReference>
<dbReference type="Proteomes" id="UP000775213">
    <property type="component" value="Unassembled WGS sequence"/>
</dbReference>
<dbReference type="PANTHER" id="PTHR32387">
    <property type="entry name" value="WU:FJ29H11"/>
    <property type="match status" value="1"/>
</dbReference>
<dbReference type="EMBL" id="JAGFBR010000019">
    <property type="protein sequence ID" value="KAH0448122.1"/>
    <property type="molecule type" value="Genomic_DNA"/>
</dbReference>
<gene>
    <name evidence="2" type="ORF">IEQ34_021922</name>
</gene>
<dbReference type="InterPro" id="IPR052957">
    <property type="entry name" value="Auxin_embryo_med"/>
</dbReference>
<comment type="caution">
    <text evidence="2">The sequence shown here is derived from an EMBL/GenBank/DDBJ whole genome shotgun (WGS) entry which is preliminary data.</text>
</comment>
<proteinExistence type="predicted"/>
<sequence length="394" mass="44950">MAEAWSFSPDPPHKFPKLNNSPQIPGTRETIKMGASRDGSLEKTSTVPEACEGEKRSFIVEFLWCFLVHKNLLPAQKKGLLHLLFSNSTRRTYHMNKIYTFVQEELAKSKEKIIDVKSDIVIFVPSVCKYENKDVVLGTFMLPDKLYWHDATGCVGRLRDLTHLNDPASATKLPACLTLSNLYPGLYDFLVTDCGVPEALSFCAYLSILRHLSYVALPSEVAHEVFWVFLKWADDLKSGLFSCDEINDIKYFLLKSKNTVLPTIQDTWVSLNPTFDTVCWTDDDERMEQFKDLNDVHILQFGELTTNEREMLCGKVSIFMQNIGIPALAEGNIFYITPNTDSHELFLELSRLFFHGLPNLHIANFLHIITTKVELGHTEEQIEPFIIGSYKEIL</sequence>
<evidence type="ECO:0000256" key="1">
    <source>
        <dbReference type="SAM" id="MobiDB-lite"/>
    </source>
</evidence>
<dbReference type="GO" id="GO:0048364">
    <property type="term" value="P:root development"/>
    <property type="evidence" value="ECO:0007669"/>
    <property type="project" value="TreeGrafter"/>
</dbReference>
<reference evidence="2 3" key="1">
    <citation type="journal article" date="2021" name="Hortic Res">
        <title>Chromosome-scale assembly of the Dendrobium chrysotoxum genome enhances the understanding of orchid evolution.</title>
        <authorList>
            <person name="Zhang Y."/>
            <person name="Zhang G.Q."/>
            <person name="Zhang D."/>
            <person name="Liu X.D."/>
            <person name="Xu X.Y."/>
            <person name="Sun W.H."/>
            <person name="Yu X."/>
            <person name="Zhu X."/>
            <person name="Wang Z.W."/>
            <person name="Zhao X."/>
            <person name="Zhong W.Y."/>
            <person name="Chen H."/>
            <person name="Yin W.L."/>
            <person name="Huang T."/>
            <person name="Niu S.C."/>
            <person name="Liu Z.J."/>
        </authorList>
    </citation>
    <scope>NUCLEOTIDE SEQUENCE [LARGE SCALE GENOMIC DNA]</scope>
    <source>
        <strain evidence="2">Lindl</strain>
    </source>
</reference>
<evidence type="ECO:0000313" key="2">
    <source>
        <dbReference type="EMBL" id="KAH0448122.1"/>
    </source>
</evidence>
<feature type="region of interest" description="Disordered" evidence="1">
    <location>
        <begin position="1"/>
        <end position="46"/>
    </location>
</feature>
<protein>
    <submittedName>
        <fullName evidence="2">Uncharacterized protein</fullName>
    </submittedName>
</protein>
<name>A0AAV7FW70_DENCH</name>